<feature type="region of interest" description="Disordered" evidence="5">
    <location>
        <begin position="204"/>
        <end position="270"/>
    </location>
</feature>
<accession>A0A6P6WY38</accession>
<evidence type="ECO:0000256" key="2">
    <source>
        <dbReference type="ARBA" id="ARBA00023242"/>
    </source>
</evidence>
<gene>
    <name evidence="7" type="primary">LOC113736726</name>
</gene>
<proteinExistence type="inferred from homology"/>
<reference evidence="6" key="1">
    <citation type="journal article" date="2025" name="Foods">
        <title>Unveiling the Microbial Signatures of Arabica Coffee Cherries: Insights into Ripeness Specific Diversity, Functional Traits, and Implications for Quality and Safety.</title>
        <authorList>
            <consortium name="RefSeq"/>
            <person name="Tenea G.N."/>
            <person name="Cifuentes V."/>
            <person name="Reyes P."/>
            <person name="Cevallos-Vallejos M."/>
        </authorList>
    </citation>
    <scope>NUCLEOTIDE SEQUENCE [LARGE SCALE GENOMIC DNA]</scope>
</reference>
<feature type="region of interest" description="Disordered" evidence="5">
    <location>
        <begin position="304"/>
        <end position="330"/>
    </location>
</feature>
<evidence type="ECO:0000256" key="5">
    <source>
        <dbReference type="SAM" id="MobiDB-lite"/>
    </source>
</evidence>
<dbReference type="Pfam" id="PF02996">
    <property type="entry name" value="Prefoldin"/>
    <property type="match status" value="1"/>
</dbReference>
<dbReference type="PANTHER" id="PTHR15111:SF0">
    <property type="entry name" value="UNCONVENTIONAL PREFOLDIN RPB5 INTERACTOR 1"/>
    <property type="match status" value="1"/>
</dbReference>
<dbReference type="Proteomes" id="UP001652660">
    <property type="component" value="Chromosome 3e"/>
</dbReference>
<keyword evidence="4" id="KW-0175">Coiled coil</keyword>
<evidence type="ECO:0000256" key="4">
    <source>
        <dbReference type="SAM" id="Coils"/>
    </source>
</evidence>
<comment type="subcellular location">
    <subcellularLocation>
        <location evidence="1">Nucleus</location>
    </subcellularLocation>
</comment>
<name>A0A6P6WY38_COFAR</name>
<protein>
    <submittedName>
        <fullName evidence="7">Uncharacterized protein isoform X1</fullName>
    </submittedName>
</protein>
<dbReference type="GO" id="GO:0019212">
    <property type="term" value="F:phosphatase inhibitor activity"/>
    <property type="evidence" value="ECO:0007669"/>
    <property type="project" value="TreeGrafter"/>
</dbReference>
<evidence type="ECO:0000313" key="6">
    <source>
        <dbReference type="Proteomes" id="UP001652660"/>
    </source>
</evidence>
<dbReference type="PANTHER" id="PTHR15111">
    <property type="entry name" value="RNA POLYMERASE II SUBUNIT 5-MEDIATING PROTEIN NNX3"/>
    <property type="match status" value="1"/>
</dbReference>
<dbReference type="GO" id="GO:0003714">
    <property type="term" value="F:transcription corepressor activity"/>
    <property type="evidence" value="ECO:0007669"/>
    <property type="project" value="TreeGrafter"/>
</dbReference>
<dbReference type="GO" id="GO:0005634">
    <property type="term" value="C:nucleus"/>
    <property type="evidence" value="ECO:0007669"/>
    <property type="project" value="UniProtKB-SubCell"/>
</dbReference>
<dbReference type="NCBIfam" id="TIGR00293">
    <property type="entry name" value="prefoldin subunit alpha"/>
    <property type="match status" value="1"/>
</dbReference>
<evidence type="ECO:0000313" key="7">
    <source>
        <dbReference type="RefSeq" id="XP_027119606.1"/>
    </source>
</evidence>
<feature type="compositionally biased region" description="Basic and acidic residues" evidence="5">
    <location>
        <begin position="254"/>
        <end position="266"/>
    </location>
</feature>
<dbReference type="GO" id="GO:0006457">
    <property type="term" value="P:protein folding"/>
    <property type="evidence" value="ECO:0007669"/>
    <property type="project" value="UniProtKB-ARBA"/>
</dbReference>
<feature type="compositionally biased region" description="Acidic residues" evidence="5">
    <location>
        <begin position="204"/>
        <end position="217"/>
    </location>
</feature>
<evidence type="ECO:0000256" key="3">
    <source>
        <dbReference type="ARBA" id="ARBA00038295"/>
    </source>
</evidence>
<dbReference type="GO" id="GO:0009409">
    <property type="term" value="P:response to cold"/>
    <property type="evidence" value="ECO:0007669"/>
    <property type="project" value="UniProtKB-ARBA"/>
</dbReference>
<dbReference type="SUPFAM" id="SSF46579">
    <property type="entry name" value="Prefoldin"/>
    <property type="match status" value="1"/>
</dbReference>
<dbReference type="Gene3D" id="1.10.287.370">
    <property type="match status" value="1"/>
</dbReference>
<dbReference type="GO" id="GO:0003682">
    <property type="term" value="F:chromatin binding"/>
    <property type="evidence" value="ECO:0007669"/>
    <property type="project" value="TreeGrafter"/>
</dbReference>
<feature type="coiled-coil region" evidence="4">
    <location>
        <begin position="107"/>
        <end position="134"/>
    </location>
</feature>
<dbReference type="GO" id="GO:0000122">
    <property type="term" value="P:negative regulation of transcription by RNA polymerase II"/>
    <property type="evidence" value="ECO:0007669"/>
    <property type="project" value="TreeGrafter"/>
</dbReference>
<dbReference type="InterPro" id="IPR009053">
    <property type="entry name" value="Prefoldin"/>
</dbReference>
<dbReference type="InterPro" id="IPR052255">
    <property type="entry name" value="RNA_pol_II_subunit5-mediator"/>
</dbReference>
<dbReference type="CDD" id="cd23159">
    <property type="entry name" value="Prefoldin_URI1"/>
    <property type="match status" value="1"/>
</dbReference>
<comment type="similarity">
    <text evidence="3">Belongs to the RNA polymerase II subunit 5-mediating protein family.</text>
</comment>
<feature type="region of interest" description="Disordered" evidence="5">
    <location>
        <begin position="164"/>
        <end position="186"/>
    </location>
</feature>
<dbReference type="GeneID" id="113736726"/>
<reference evidence="7" key="2">
    <citation type="submission" date="2025-08" db="UniProtKB">
        <authorList>
            <consortium name="RefSeq"/>
        </authorList>
    </citation>
    <scope>IDENTIFICATION</scope>
    <source>
        <tissue evidence="7">Leaves</tissue>
    </source>
</reference>
<organism evidence="6 7">
    <name type="scientific">Coffea arabica</name>
    <name type="common">Arabian coffee</name>
    <dbReference type="NCBI Taxonomy" id="13443"/>
    <lineage>
        <taxon>Eukaryota</taxon>
        <taxon>Viridiplantae</taxon>
        <taxon>Streptophyta</taxon>
        <taxon>Embryophyta</taxon>
        <taxon>Tracheophyta</taxon>
        <taxon>Spermatophyta</taxon>
        <taxon>Magnoliopsida</taxon>
        <taxon>eudicotyledons</taxon>
        <taxon>Gunneridae</taxon>
        <taxon>Pentapetalae</taxon>
        <taxon>asterids</taxon>
        <taxon>lamiids</taxon>
        <taxon>Gentianales</taxon>
        <taxon>Rubiaceae</taxon>
        <taxon>Ixoroideae</taxon>
        <taxon>Gardenieae complex</taxon>
        <taxon>Bertiereae - Coffeeae clade</taxon>
        <taxon>Coffeeae</taxon>
        <taxon>Coffea</taxon>
    </lineage>
</organism>
<dbReference type="AlphaFoldDB" id="A0A6P6WY38"/>
<keyword evidence="2" id="KW-0539">Nucleus</keyword>
<dbReference type="RefSeq" id="XP_027119606.1">
    <property type="nucleotide sequence ID" value="XM_027263805.2"/>
</dbReference>
<feature type="compositionally biased region" description="Basic and acidic residues" evidence="5">
    <location>
        <begin position="218"/>
        <end position="227"/>
    </location>
</feature>
<feature type="compositionally biased region" description="Polar residues" evidence="5">
    <location>
        <begin position="234"/>
        <end position="243"/>
    </location>
</feature>
<sequence length="330" mass="36740">MEDSEQRKGKVMSLSSLFLPEETQKASERVQDTIAERRNQLDQLKSFVSDNTNLINLVQTLPNELQHQIMVPFGKAAFFPGRLIHTNEFMVLLGDGYYAERTSKQTVEILKRRGKILESQFESLKADIQDLKTEASFFNATANEAAGDLVEIVEDYVEENPMAEVSKAGESKADFPSSSEAETTRIGYQDDEYAYIFSRIDELEKEEEDAEKDDDDLDHTTDQRDYETGVYGSKVTSVHQDGSSHGGPQASSKPTEKALEPPEIKDVIQGPAVTKKVGFVQTTETSSSSSGSKAFTGSIVEHTHNLETNPREPTVAPSAKPVSRFRMSRK</sequence>
<keyword evidence="6" id="KW-1185">Reference proteome</keyword>
<dbReference type="OrthoDB" id="21413at2759"/>
<evidence type="ECO:0000256" key="1">
    <source>
        <dbReference type="ARBA" id="ARBA00004123"/>
    </source>
</evidence>
<dbReference type="InterPro" id="IPR004127">
    <property type="entry name" value="Prefoldin_subunit_alpha"/>
</dbReference>